<evidence type="ECO:0000313" key="8">
    <source>
        <dbReference type="EMBL" id="CAL5133225.1"/>
    </source>
</evidence>
<evidence type="ECO:0000256" key="2">
    <source>
        <dbReference type="ARBA" id="ARBA00007756"/>
    </source>
</evidence>
<dbReference type="GO" id="GO:0009267">
    <property type="term" value="P:cellular response to starvation"/>
    <property type="evidence" value="ECO:0007669"/>
    <property type="project" value="TreeGrafter"/>
</dbReference>
<reference evidence="8" key="1">
    <citation type="submission" date="2024-06" db="EMBL/GenBank/DDBJ databases">
        <authorList>
            <person name="Liu X."/>
            <person name="Lenzi L."/>
            <person name="Haldenby T S."/>
            <person name="Uol C."/>
        </authorList>
    </citation>
    <scope>NUCLEOTIDE SEQUENCE</scope>
</reference>
<evidence type="ECO:0000256" key="1">
    <source>
        <dbReference type="ARBA" id="ARBA00004496"/>
    </source>
</evidence>
<dbReference type="CDD" id="cd11384">
    <property type="entry name" value="RagA_like"/>
    <property type="match status" value="1"/>
</dbReference>
<dbReference type="GO" id="GO:0005525">
    <property type="term" value="F:GTP binding"/>
    <property type="evidence" value="ECO:0007669"/>
    <property type="project" value="UniProtKB-UniRule"/>
</dbReference>
<keyword evidence="5 7" id="KW-0342">GTP-binding</keyword>
<dbReference type="GO" id="GO:0005634">
    <property type="term" value="C:nucleus"/>
    <property type="evidence" value="ECO:0007669"/>
    <property type="project" value="TreeGrafter"/>
</dbReference>
<dbReference type="Proteomes" id="UP001497525">
    <property type="component" value="Unassembled WGS sequence"/>
</dbReference>
<dbReference type="PANTHER" id="PTHR11259:SF1">
    <property type="entry name" value="RAS-RELATED GTP-BINDING PROTEIN"/>
    <property type="match status" value="1"/>
</dbReference>
<dbReference type="GO" id="GO:0003924">
    <property type="term" value="F:GTPase activity"/>
    <property type="evidence" value="ECO:0007669"/>
    <property type="project" value="TreeGrafter"/>
</dbReference>
<dbReference type="GO" id="GO:1904263">
    <property type="term" value="P:positive regulation of TORC1 signaling"/>
    <property type="evidence" value="ECO:0007669"/>
    <property type="project" value="TreeGrafter"/>
</dbReference>
<dbReference type="AlphaFoldDB" id="A0AAV2T8Y7"/>
<evidence type="ECO:0000256" key="6">
    <source>
        <dbReference type="ARBA" id="ARBA00049117"/>
    </source>
</evidence>
<protein>
    <recommendedName>
        <fullName evidence="10">Ras-related GTP-binding protein</fullName>
    </recommendedName>
</protein>
<comment type="subcellular location">
    <subcellularLocation>
        <location evidence="1">Cytoplasm</location>
    </subcellularLocation>
</comment>
<dbReference type="EMBL" id="CAXLJL010000156">
    <property type="protein sequence ID" value="CAL5133225.1"/>
    <property type="molecule type" value="Genomic_DNA"/>
</dbReference>
<dbReference type="InterPro" id="IPR027417">
    <property type="entry name" value="P-loop_NTPase"/>
</dbReference>
<evidence type="ECO:0000256" key="4">
    <source>
        <dbReference type="ARBA" id="ARBA00022741"/>
    </source>
</evidence>
<dbReference type="InterPro" id="IPR006762">
    <property type="entry name" value="Gtr1_RagA"/>
</dbReference>
<dbReference type="Gene3D" id="3.40.50.300">
    <property type="entry name" value="P-loop containing nucleotide triphosphate hydrolases"/>
    <property type="match status" value="1"/>
</dbReference>
<name>A0AAV2T8Y7_CALDB</name>
<evidence type="ECO:0000256" key="5">
    <source>
        <dbReference type="ARBA" id="ARBA00023134"/>
    </source>
</evidence>
<dbReference type="FunFam" id="3.30.450.190:FF:000002">
    <property type="entry name" value="Ras-related GTP-binding protein A"/>
    <property type="match status" value="1"/>
</dbReference>
<evidence type="ECO:0000256" key="3">
    <source>
        <dbReference type="ARBA" id="ARBA00022490"/>
    </source>
</evidence>
<dbReference type="FunFam" id="3.40.50.300:FF:000488">
    <property type="entry name" value="Small monomeric GTPase (Gtr1)"/>
    <property type="match status" value="1"/>
</dbReference>
<dbReference type="Pfam" id="PF04670">
    <property type="entry name" value="Gtr1_RagA"/>
    <property type="match status" value="1"/>
</dbReference>
<accession>A0AAV2T8Y7</accession>
<evidence type="ECO:0000256" key="7">
    <source>
        <dbReference type="RuleBase" id="RU367014"/>
    </source>
</evidence>
<dbReference type="InterPro" id="IPR039397">
    <property type="entry name" value="RagA/B"/>
</dbReference>
<dbReference type="GO" id="GO:0010507">
    <property type="term" value="P:negative regulation of autophagy"/>
    <property type="evidence" value="ECO:0007669"/>
    <property type="project" value="TreeGrafter"/>
</dbReference>
<keyword evidence="3" id="KW-0963">Cytoplasm</keyword>
<dbReference type="GO" id="GO:1990131">
    <property type="term" value="C:Gtr1-Gtr2 GTPase complex"/>
    <property type="evidence" value="ECO:0007669"/>
    <property type="project" value="TreeGrafter"/>
</dbReference>
<gene>
    <name evidence="8" type="ORF">CDAUBV1_LOCUS6494</name>
</gene>
<dbReference type="GO" id="GO:0005764">
    <property type="term" value="C:lysosome"/>
    <property type="evidence" value="ECO:0007669"/>
    <property type="project" value="TreeGrafter"/>
</dbReference>
<keyword evidence="4 7" id="KW-0547">Nucleotide-binding</keyword>
<organism evidence="8 9">
    <name type="scientific">Calicophoron daubneyi</name>
    <name type="common">Rumen fluke</name>
    <name type="synonym">Paramphistomum daubneyi</name>
    <dbReference type="NCBI Taxonomy" id="300641"/>
    <lineage>
        <taxon>Eukaryota</taxon>
        <taxon>Metazoa</taxon>
        <taxon>Spiralia</taxon>
        <taxon>Lophotrochozoa</taxon>
        <taxon>Platyhelminthes</taxon>
        <taxon>Trematoda</taxon>
        <taxon>Digenea</taxon>
        <taxon>Plagiorchiida</taxon>
        <taxon>Pronocephalata</taxon>
        <taxon>Paramphistomoidea</taxon>
        <taxon>Paramphistomidae</taxon>
        <taxon>Calicophoron</taxon>
    </lineage>
</organism>
<comment type="similarity">
    <text evidence="2 7">Belongs to the GTR/RAG GTP-binding protein family.</text>
</comment>
<evidence type="ECO:0008006" key="10">
    <source>
        <dbReference type="Google" id="ProtNLM"/>
    </source>
</evidence>
<dbReference type="Gene3D" id="3.30.450.190">
    <property type="match status" value="1"/>
</dbReference>
<dbReference type="SUPFAM" id="SSF52540">
    <property type="entry name" value="P-loop containing nucleoside triphosphate hydrolases"/>
    <property type="match status" value="1"/>
</dbReference>
<dbReference type="PANTHER" id="PTHR11259">
    <property type="entry name" value="RAS-RELATED GTP BINDING RAG/GTR YEAST"/>
    <property type="match status" value="1"/>
</dbReference>
<comment type="caution">
    <text evidence="8">The sequence shown here is derived from an EMBL/GenBank/DDBJ whole genome shotgun (WGS) entry which is preliminary data.</text>
</comment>
<sequence length="311" mass="35576">MENMRKKVLLMGKSGSGKTSMRSMIFSNFIARDTRRLGPTMDVEHTHLRLLGGLVLNLWDCGGQDGFMESYFVNQRETIFRNVEVLIYVFDIESREVTKDLAYYGSCLEALKQNSPGAKIFCLIHKTDLVSVDELGKIFDARKTAIETVTKPLKCSCFATSIWDESLFKAWSKIVYELIPNVKTLERSLKQLCEVLEADEVILFERATFLEIACHSCRQHPDDNRFDKISNIVKQFKLSCSKIGANFNKIELRNQHFAAFIDVFTSNTYIMVVCSDPTIASSATLLNIRNARKHFERLEKLEQPHSAIARH</sequence>
<proteinExistence type="inferred from homology"/>
<comment type="catalytic activity">
    <reaction evidence="6">
        <text>GTP + H2O = GDP + phosphate + H(+)</text>
        <dbReference type="Rhea" id="RHEA:19669"/>
        <dbReference type="ChEBI" id="CHEBI:15377"/>
        <dbReference type="ChEBI" id="CHEBI:15378"/>
        <dbReference type="ChEBI" id="CHEBI:37565"/>
        <dbReference type="ChEBI" id="CHEBI:43474"/>
        <dbReference type="ChEBI" id="CHEBI:58189"/>
    </reaction>
    <physiologicalReaction direction="left-to-right" evidence="6">
        <dbReference type="Rhea" id="RHEA:19670"/>
    </physiologicalReaction>
</comment>
<evidence type="ECO:0000313" key="9">
    <source>
        <dbReference type="Proteomes" id="UP001497525"/>
    </source>
</evidence>